<evidence type="ECO:0000256" key="1">
    <source>
        <dbReference type="ARBA" id="ARBA00004496"/>
    </source>
</evidence>
<dbReference type="Gene3D" id="3.40.50.300">
    <property type="entry name" value="P-loop containing nucleotide triphosphate hydrolases"/>
    <property type="match status" value="2"/>
</dbReference>
<dbReference type="InterPro" id="IPR050611">
    <property type="entry name" value="ABCF"/>
</dbReference>
<dbReference type="PANTHER" id="PTHR19211">
    <property type="entry name" value="ATP-BINDING TRANSPORT PROTEIN-RELATED"/>
    <property type="match status" value="1"/>
</dbReference>
<sequence>MSSVGKLNINSSATEILNACKSDLSILENIVNLMNEKVAKLDKKDQTAANHALKVFEELANKDMIRAQPYLIKTLPDVLNACGDKKATPETVANAQAAVKAITDKISPNAVPELLPYLFQALDIKCRWQTRVAALNAITGFGDHAPEQLGYALPSVVPEVSKCVVDLKAEVCAAAEAAMVAVCDVVGNRDIEHLTSDILRSITHPEETEEIMHKLAGVTFVQSVESPALAMVTPLLIKGLNSRSKATVRQSAVIIDNMSRLVDDPLDAAPFMPLLMPVLEKAADMVSDPEARNIAERSVAQLRSLNAQVEEAQSRQQHIEHSRVLEAIKSKISAKGADSYLSHVASLCCSLMTVRKFNKSHWKEIEEHLAVIDKQKAASIIDKLRTECEAMAKPLPGKDEEDDDPALELCNCQFTLAYGTKILLHNTKLRLMRGGKYGLLGGNDSGKTTLMRAIANGSVEGFPDPAEVKTVFVEADILGELSHLSCVDYIMADPALEGIPKEEVLSIMATVGFTPDGKAKPTHPVSSLSGGWRMKLAMARCMLQKAEILLLDEPTNHLDVINVAWVKNYINSLTNVTCIMVSHDSGFLRDCCTSYIQIKNLKLKQFKGTLDDFIKAHPEAQSYFNIKSSKLKFTFPQPGAIEGIKSRSRALMKMSHCYFTYPGNDKPTLYDISIQVSMASRVGCVGENGAGKSTMIKVLTGEVVPQEGDVWMHPNARVAYVAQHAFHHIEAHLEKTPNEYIRWRYETGEDKESLVKVSMAYTPEEEKLQKTPFEWKDPATGKMVKKTIATVAGTRRKAKGGDFEYEVRFLNEAPTADGTYVPHKTLIKQGWEKACKAIDMRIAQSSGLQMRALSSVNVEKHLNDVGLEPEFASHTRMGALSGGQKVKVVLAAALWNEPHILILDEPTNYLDRESLGALASAIEAYQGGVVIISHHNEFVSTLCTEEWVMDAGHLTTKGQSGWMDRQDDKINDQVNIESIVDATGNTVQVKQKKKLNKREEKAMIKKIKAKIDKGEELDSDEDEFANEKELYN</sequence>
<comment type="subcellular location">
    <subcellularLocation>
        <location evidence="1">Cytoplasm</location>
    </subcellularLocation>
</comment>
<gene>
    <name evidence="14" type="primary">TEF3_1</name>
    <name evidence="14" type="ORF">HK103_001402</name>
</gene>
<dbReference type="Pfam" id="PF24984">
    <property type="entry name" value="HEAT_EF3_GNC1"/>
    <property type="match status" value="1"/>
</dbReference>
<dbReference type="Gene3D" id="2.40.50.990">
    <property type="match status" value="1"/>
</dbReference>
<comment type="catalytic activity">
    <reaction evidence="10">
        <text>ATP + H2O = ADP + phosphate + H(+)</text>
        <dbReference type="Rhea" id="RHEA:13065"/>
        <dbReference type="ChEBI" id="CHEBI:15377"/>
        <dbReference type="ChEBI" id="CHEBI:15378"/>
        <dbReference type="ChEBI" id="CHEBI:30616"/>
        <dbReference type="ChEBI" id="CHEBI:43474"/>
        <dbReference type="ChEBI" id="CHEBI:456216"/>
    </reaction>
</comment>
<dbReference type="GO" id="GO:0005737">
    <property type="term" value="C:cytoplasm"/>
    <property type="evidence" value="ECO:0007669"/>
    <property type="project" value="UniProtKB-SubCell"/>
</dbReference>
<accession>A0AAD5Y0W8</accession>
<dbReference type="InterPro" id="IPR011989">
    <property type="entry name" value="ARM-like"/>
</dbReference>
<feature type="domain" description="ABC transporter" evidence="13">
    <location>
        <begin position="652"/>
        <end position="976"/>
    </location>
</feature>
<evidence type="ECO:0000256" key="3">
    <source>
        <dbReference type="ARBA" id="ARBA00011054"/>
    </source>
</evidence>
<dbReference type="CDD" id="cd03221">
    <property type="entry name" value="ABCF_EF-3"/>
    <property type="match status" value="1"/>
</dbReference>
<keyword evidence="7 14" id="KW-0251">Elongation factor</keyword>
<comment type="caution">
    <text evidence="14">The sequence shown here is derived from an EMBL/GenBank/DDBJ whole genome shotgun (WGS) entry which is preliminary data.</text>
</comment>
<dbReference type="PROSITE" id="PS50893">
    <property type="entry name" value="ABC_TRANSPORTER_2"/>
    <property type="match status" value="2"/>
</dbReference>
<evidence type="ECO:0000256" key="7">
    <source>
        <dbReference type="ARBA" id="ARBA00022768"/>
    </source>
</evidence>
<dbReference type="InterPro" id="IPR017871">
    <property type="entry name" value="ABC_transporter-like_CS"/>
</dbReference>
<organism evidence="14 15">
    <name type="scientific">Boothiomyces macroporosus</name>
    <dbReference type="NCBI Taxonomy" id="261099"/>
    <lineage>
        <taxon>Eukaryota</taxon>
        <taxon>Fungi</taxon>
        <taxon>Fungi incertae sedis</taxon>
        <taxon>Chytridiomycota</taxon>
        <taxon>Chytridiomycota incertae sedis</taxon>
        <taxon>Chytridiomycetes</taxon>
        <taxon>Rhizophydiales</taxon>
        <taxon>Terramycetaceae</taxon>
        <taxon>Boothiomyces</taxon>
    </lineage>
</organism>
<comment type="pathway">
    <text evidence="2">Protein biosynthesis; polypeptide chain elongation.</text>
</comment>
<dbReference type="SUPFAM" id="SSF48371">
    <property type="entry name" value="ARM repeat"/>
    <property type="match status" value="1"/>
</dbReference>
<dbReference type="InterPro" id="IPR003439">
    <property type="entry name" value="ABC_transporter-like_ATP-bd"/>
</dbReference>
<keyword evidence="9" id="KW-0648">Protein biosynthesis</keyword>
<dbReference type="AlphaFoldDB" id="A0AAD5Y0W8"/>
<keyword evidence="8" id="KW-0067">ATP-binding</keyword>
<evidence type="ECO:0000313" key="14">
    <source>
        <dbReference type="EMBL" id="KAJ3252550.1"/>
    </source>
</evidence>
<evidence type="ECO:0000256" key="10">
    <source>
        <dbReference type="ARBA" id="ARBA00049360"/>
    </source>
</evidence>
<dbReference type="PANTHER" id="PTHR19211:SF5">
    <property type="entry name" value="ELONGATION FACTOR 3A-RELATED"/>
    <property type="match status" value="1"/>
</dbReference>
<dbReference type="GO" id="GO:0003746">
    <property type="term" value="F:translation elongation factor activity"/>
    <property type="evidence" value="ECO:0007669"/>
    <property type="project" value="UniProtKB-KW"/>
</dbReference>
<evidence type="ECO:0000259" key="13">
    <source>
        <dbReference type="PROSITE" id="PS50893"/>
    </source>
</evidence>
<dbReference type="InterPro" id="IPR016024">
    <property type="entry name" value="ARM-type_fold"/>
</dbReference>
<name>A0AAD5Y0W8_9FUNG</name>
<dbReference type="InterPro" id="IPR027417">
    <property type="entry name" value="P-loop_NTPase"/>
</dbReference>
<proteinExistence type="inferred from homology"/>
<evidence type="ECO:0000256" key="5">
    <source>
        <dbReference type="ARBA" id="ARBA00022737"/>
    </source>
</evidence>
<dbReference type="SUPFAM" id="SSF52540">
    <property type="entry name" value="P-loop containing nucleoside triphosphate hydrolases"/>
    <property type="match status" value="2"/>
</dbReference>
<evidence type="ECO:0000256" key="4">
    <source>
        <dbReference type="ARBA" id="ARBA00022490"/>
    </source>
</evidence>
<evidence type="ECO:0000256" key="11">
    <source>
        <dbReference type="SAM" id="Coils"/>
    </source>
</evidence>
<evidence type="ECO:0000256" key="12">
    <source>
        <dbReference type="SAM" id="MobiDB-lite"/>
    </source>
</evidence>
<keyword evidence="15" id="KW-1185">Reference proteome</keyword>
<feature type="domain" description="ABC transporter" evidence="13">
    <location>
        <begin position="407"/>
        <end position="626"/>
    </location>
</feature>
<keyword evidence="11" id="KW-0175">Coiled coil</keyword>
<dbReference type="GO" id="GO:0016887">
    <property type="term" value="F:ATP hydrolysis activity"/>
    <property type="evidence" value="ECO:0007669"/>
    <property type="project" value="InterPro"/>
</dbReference>
<keyword evidence="5" id="KW-0677">Repeat</keyword>
<dbReference type="PROSITE" id="PS00211">
    <property type="entry name" value="ABC_TRANSPORTER_1"/>
    <property type="match status" value="2"/>
</dbReference>
<dbReference type="EMBL" id="JADGKB010000137">
    <property type="protein sequence ID" value="KAJ3252550.1"/>
    <property type="molecule type" value="Genomic_DNA"/>
</dbReference>
<dbReference type="Pfam" id="PF00005">
    <property type="entry name" value="ABC_tran"/>
    <property type="match status" value="2"/>
</dbReference>
<dbReference type="GO" id="GO:0005524">
    <property type="term" value="F:ATP binding"/>
    <property type="evidence" value="ECO:0007669"/>
    <property type="project" value="UniProtKB-KW"/>
</dbReference>
<reference evidence="14" key="1">
    <citation type="submission" date="2020-05" db="EMBL/GenBank/DDBJ databases">
        <title>Phylogenomic resolution of chytrid fungi.</title>
        <authorList>
            <person name="Stajich J.E."/>
            <person name="Amses K."/>
            <person name="Simmons R."/>
            <person name="Seto K."/>
            <person name="Myers J."/>
            <person name="Bonds A."/>
            <person name="Quandt C.A."/>
            <person name="Barry K."/>
            <person name="Liu P."/>
            <person name="Grigoriev I."/>
            <person name="Longcore J.E."/>
            <person name="James T.Y."/>
        </authorList>
    </citation>
    <scope>NUCLEOTIDE SEQUENCE</scope>
    <source>
        <strain evidence="14">PLAUS21</strain>
    </source>
</reference>
<keyword evidence="4" id="KW-0963">Cytoplasm</keyword>
<dbReference type="Pfam" id="PF24987">
    <property type="entry name" value="HEAT_EF3_N"/>
    <property type="match status" value="1"/>
</dbReference>
<evidence type="ECO:0000256" key="2">
    <source>
        <dbReference type="ARBA" id="ARBA00004815"/>
    </source>
</evidence>
<protein>
    <submittedName>
        <fullName evidence="14">Translational elongation factor EF-1 alpha</fullName>
    </submittedName>
</protein>
<dbReference type="Gene3D" id="1.25.10.10">
    <property type="entry name" value="Leucine-rich Repeat Variant"/>
    <property type="match status" value="1"/>
</dbReference>
<evidence type="ECO:0000256" key="6">
    <source>
        <dbReference type="ARBA" id="ARBA00022741"/>
    </source>
</evidence>
<dbReference type="InterPro" id="IPR003593">
    <property type="entry name" value="AAA+_ATPase"/>
</dbReference>
<dbReference type="SMART" id="SM00382">
    <property type="entry name" value="AAA"/>
    <property type="match status" value="2"/>
</dbReference>
<evidence type="ECO:0000256" key="9">
    <source>
        <dbReference type="ARBA" id="ARBA00022917"/>
    </source>
</evidence>
<evidence type="ECO:0000256" key="8">
    <source>
        <dbReference type="ARBA" id="ARBA00022840"/>
    </source>
</evidence>
<comment type="similarity">
    <text evidence="3">Belongs to the ABC transporter superfamily. ABCF family. EF3 subfamily.</text>
</comment>
<keyword evidence="6" id="KW-0547">Nucleotide-binding</keyword>
<feature type="coiled-coil region" evidence="11">
    <location>
        <begin position="292"/>
        <end position="322"/>
    </location>
</feature>
<dbReference type="Proteomes" id="UP001210925">
    <property type="component" value="Unassembled WGS sequence"/>
</dbReference>
<feature type="region of interest" description="Disordered" evidence="12">
    <location>
        <begin position="1013"/>
        <end position="1032"/>
    </location>
</feature>
<dbReference type="InterPro" id="IPR047038">
    <property type="entry name" value="eEF3_chromodomain-like_sf"/>
</dbReference>
<evidence type="ECO:0000313" key="15">
    <source>
        <dbReference type="Proteomes" id="UP001210925"/>
    </source>
</evidence>